<keyword evidence="1" id="KW-0479">Metal-binding</keyword>
<sequence length="399" mass="44786">MHLAESSLSDIISKIESLSCTEPMLQLLGSYDSGFHVTDNKLVARIIGTRKYSPWVLKPTMSKIWKLIYVVQVQHGPEGSFIFIFEDVKERDEVLEEEPWLLDNNLLILKKWPPNKSFQALDFSTIGFWLQVHGLPPINWNQQNAQKIGQLFGGLICVDNVQGPSQEWHPFLRLKVRILVEKPILTGFFIAQGGEKKDWIKFKYERLPIFCFCCGIIGHIARNCNGKLNGDIAPPSRFGLWILAKSPNPHPYQRTFHLQCYFNKTQVPNAYVPSLLLDLTLNQVIYPSGMGLYLAACLLNTQSIPASSPPSDPSTHINCPGTKKQSLTAAESVGVTIGLEEITLLKDLHAKGKDLCSLVFLNPSCNSSNGHRQGIEIATDNNSHQIETYGKEKISLVYQ</sequence>
<gene>
    <name evidence="3" type="ORF">GH714_038423</name>
</gene>
<comment type="caution">
    <text evidence="3">The sequence shown here is derived from an EMBL/GenBank/DDBJ whole genome shotgun (WGS) entry which is preliminary data.</text>
</comment>
<dbReference type="AlphaFoldDB" id="A0A6A6KLD6"/>
<accession>A0A6A6KLD6</accession>
<organism evidence="3 4">
    <name type="scientific">Hevea brasiliensis</name>
    <name type="common">Para rubber tree</name>
    <name type="synonym">Siphonia brasiliensis</name>
    <dbReference type="NCBI Taxonomy" id="3981"/>
    <lineage>
        <taxon>Eukaryota</taxon>
        <taxon>Viridiplantae</taxon>
        <taxon>Streptophyta</taxon>
        <taxon>Embryophyta</taxon>
        <taxon>Tracheophyta</taxon>
        <taxon>Spermatophyta</taxon>
        <taxon>Magnoliopsida</taxon>
        <taxon>eudicotyledons</taxon>
        <taxon>Gunneridae</taxon>
        <taxon>Pentapetalae</taxon>
        <taxon>rosids</taxon>
        <taxon>fabids</taxon>
        <taxon>Malpighiales</taxon>
        <taxon>Euphorbiaceae</taxon>
        <taxon>Crotonoideae</taxon>
        <taxon>Micrandreae</taxon>
        <taxon>Hevea</taxon>
    </lineage>
</organism>
<evidence type="ECO:0000256" key="1">
    <source>
        <dbReference type="PROSITE-ProRule" id="PRU00047"/>
    </source>
</evidence>
<dbReference type="PROSITE" id="PS50158">
    <property type="entry name" value="ZF_CCHC"/>
    <property type="match status" value="1"/>
</dbReference>
<protein>
    <recommendedName>
        <fullName evidence="2">CCHC-type domain-containing protein</fullName>
    </recommendedName>
</protein>
<dbReference type="PANTHER" id="PTHR31286:SF178">
    <property type="entry name" value="DUF4283 DOMAIN-CONTAINING PROTEIN"/>
    <property type="match status" value="1"/>
</dbReference>
<keyword evidence="4" id="KW-1185">Reference proteome</keyword>
<evidence type="ECO:0000313" key="3">
    <source>
        <dbReference type="EMBL" id="KAF2289742.1"/>
    </source>
</evidence>
<evidence type="ECO:0000313" key="4">
    <source>
        <dbReference type="Proteomes" id="UP000467840"/>
    </source>
</evidence>
<keyword evidence="1" id="KW-0862">Zinc</keyword>
<name>A0A6A6KLD6_HEVBR</name>
<feature type="domain" description="CCHC-type" evidence="2">
    <location>
        <begin position="211"/>
        <end position="224"/>
    </location>
</feature>
<dbReference type="GO" id="GO:0003676">
    <property type="term" value="F:nucleic acid binding"/>
    <property type="evidence" value="ECO:0007669"/>
    <property type="project" value="InterPro"/>
</dbReference>
<evidence type="ECO:0000259" key="2">
    <source>
        <dbReference type="PROSITE" id="PS50158"/>
    </source>
</evidence>
<dbReference type="GO" id="GO:0008270">
    <property type="term" value="F:zinc ion binding"/>
    <property type="evidence" value="ECO:0007669"/>
    <property type="project" value="UniProtKB-KW"/>
</dbReference>
<dbReference type="InterPro" id="IPR001878">
    <property type="entry name" value="Znf_CCHC"/>
</dbReference>
<dbReference type="InterPro" id="IPR025836">
    <property type="entry name" value="Zn_knuckle_CX2CX4HX4C"/>
</dbReference>
<dbReference type="InterPro" id="IPR040256">
    <property type="entry name" value="At4g02000-like"/>
</dbReference>
<proteinExistence type="predicted"/>
<dbReference type="Pfam" id="PF14111">
    <property type="entry name" value="DUF4283"/>
    <property type="match status" value="1"/>
</dbReference>
<dbReference type="InterPro" id="IPR025558">
    <property type="entry name" value="DUF4283"/>
</dbReference>
<dbReference type="PANTHER" id="PTHR31286">
    <property type="entry name" value="GLYCINE-RICH CELL WALL STRUCTURAL PROTEIN 1.8-LIKE"/>
    <property type="match status" value="1"/>
</dbReference>
<dbReference type="Pfam" id="PF14392">
    <property type="entry name" value="zf-CCHC_4"/>
    <property type="match status" value="1"/>
</dbReference>
<keyword evidence="1" id="KW-0863">Zinc-finger</keyword>
<dbReference type="EMBL" id="JAAGAX010000016">
    <property type="protein sequence ID" value="KAF2289742.1"/>
    <property type="molecule type" value="Genomic_DNA"/>
</dbReference>
<reference evidence="3 4" key="1">
    <citation type="journal article" date="2020" name="Mol. Plant">
        <title>The Chromosome-Based Rubber Tree Genome Provides New Insights into Spurge Genome Evolution and Rubber Biosynthesis.</title>
        <authorList>
            <person name="Liu J."/>
            <person name="Shi C."/>
            <person name="Shi C.C."/>
            <person name="Li W."/>
            <person name="Zhang Q.J."/>
            <person name="Zhang Y."/>
            <person name="Li K."/>
            <person name="Lu H.F."/>
            <person name="Shi C."/>
            <person name="Zhu S.T."/>
            <person name="Xiao Z.Y."/>
            <person name="Nan H."/>
            <person name="Yue Y."/>
            <person name="Zhu X.G."/>
            <person name="Wu Y."/>
            <person name="Hong X.N."/>
            <person name="Fan G.Y."/>
            <person name="Tong Y."/>
            <person name="Zhang D."/>
            <person name="Mao C.L."/>
            <person name="Liu Y.L."/>
            <person name="Hao S.J."/>
            <person name="Liu W.Q."/>
            <person name="Lv M.Q."/>
            <person name="Zhang H.B."/>
            <person name="Liu Y."/>
            <person name="Hu-Tang G.R."/>
            <person name="Wang J.P."/>
            <person name="Wang J.H."/>
            <person name="Sun Y.H."/>
            <person name="Ni S.B."/>
            <person name="Chen W.B."/>
            <person name="Zhang X.C."/>
            <person name="Jiao Y.N."/>
            <person name="Eichler E.E."/>
            <person name="Li G.H."/>
            <person name="Liu X."/>
            <person name="Gao L.Z."/>
        </authorList>
    </citation>
    <scope>NUCLEOTIDE SEQUENCE [LARGE SCALE GENOMIC DNA]</scope>
    <source>
        <strain evidence="4">cv. GT1</strain>
        <tissue evidence="3">Leaf</tissue>
    </source>
</reference>
<dbReference type="Proteomes" id="UP000467840">
    <property type="component" value="Chromosome 8"/>
</dbReference>